<feature type="domain" description="Beta-hexosaminidase bacterial type N-terminal" evidence="8">
    <location>
        <begin position="30"/>
        <end position="156"/>
    </location>
</feature>
<dbReference type="InterPro" id="IPR015883">
    <property type="entry name" value="Glyco_hydro_20_cat"/>
</dbReference>
<dbReference type="EC" id="3.2.1.52" evidence="3"/>
<feature type="active site" description="Proton donor" evidence="6">
    <location>
        <position position="357"/>
    </location>
</feature>
<dbReference type="PANTHER" id="PTHR22600">
    <property type="entry name" value="BETA-HEXOSAMINIDASE"/>
    <property type="match status" value="1"/>
</dbReference>
<dbReference type="CDD" id="cd06563">
    <property type="entry name" value="GH20_chitobiase-like"/>
    <property type="match status" value="1"/>
</dbReference>
<dbReference type="Gene3D" id="3.20.20.80">
    <property type="entry name" value="Glycosidases"/>
    <property type="match status" value="1"/>
</dbReference>
<dbReference type="InterPro" id="IPR025705">
    <property type="entry name" value="Beta_hexosaminidase_sua/sub"/>
</dbReference>
<dbReference type="GO" id="GO:0016020">
    <property type="term" value="C:membrane"/>
    <property type="evidence" value="ECO:0007669"/>
    <property type="project" value="TreeGrafter"/>
</dbReference>
<proteinExistence type="inferred from homology"/>
<comment type="similarity">
    <text evidence="2">Belongs to the glycosyl hydrolase 20 family.</text>
</comment>
<dbReference type="InterPro" id="IPR017853">
    <property type="entry name" value="GH"/>
</dbReference>
<dbReference type="PRINTS" id="PR00738">
    <property type="entry name" value="GLHYDRLASE20"/>
</dbReference>
<evidence type="ECO:0000256" key="4">
    <source>
        <dbReference type="ARBA" id="ARBA00022801"/>
    </source>
</evidence>
<name>A0A1I6RV77_9FLAO</name>
<dbReference type="Pfam" id="PF02838">
    <property type="entry name" value="Glyco_hydro_20b"/>
    <property type="match status" value="1"/>
</dbReference>
<evidence type="ECO:0000313" key="10">
    <source>
        <dbReference type="Proteomes" id="UP000183209"/>
    </source>
</evidence>
<gene>
    <name evidence="9" type="ORF">SAMN04487906_1366</name>
</gene>
<organism evidence="9 10">
    <name type="scientific">Zhouia amylolytica</name>
    <dbReference type="NCBI Taxonomy" id="376730"/>
    <lineage>
        <taxon>Bacteria</taxon>
        <taxon>Pseudomonadati</taxon>
        <taxon>Bacteroidota</taxon>
        <taxon>Flavobacteriia</taxon>
        <taxon>Flavobacteriales</taxon>
        <taxon>Flavobacteriaceae</taxon>
        <taxon>Zhouia</taxon>
    </lineage>
</organism>
<evidence type="ECO:0000256" key="2">
    <source>
        <dbReference type="ARBA" id="ARBA00006285"/>
    </source>
</evidence>
<evidence type="ECO:0000256" key="6">
    <source>
        <dbReference type="PIRSR" id="PIRSR625705-1"/>
    </source>
</evidence>
<dbReference type="InterPro" id="IPR029018">
    <property type="entry name" value="Hex-like_dom2"/>
</dbReference>
<dbReference type="GO" id="GO:0030203">
    <property type="term" value="P:glycosaminoglycan metabolic process"/>
    <property type="evidence" value="ECO:0007669"/>
    <property type="project" value="TreeGrafter"/>
</dbReference>
<keyword evidence="4" id="KW-0378">Hydrolase</keyword>
<dbReference type="InterPro" id="IPR015882">
    <property type="entry name" value="HEX_bac_N"/>
</dbReference>
<evidence type="ECO:0000259" key="8">
    <source>
        <dbReference type="Pfam" id="PF02838"/>
    </source>
</evidence>
<dbReference type="Gene3D" id="3.30.379.10">
    <property type="entry name" value="Chitobiase/beta-hexosaminidase domain 2-like"/>
    <property type="match status" value="1"/>
</dbReference>
<dbReference type="PANTHER" id="PTHR22600:SF57">
    <property type="entry name" value="BETA-N-ACETYLHEXOSAMINIDASE"/>
    <property type="match status" value="1"/>
</dbReference>
<dbReference type="EMBL" id="FPAG01000003">
    <property type="protein sequence ID" value="SFS68480.1"/>
    <property type="molecule type" value="Genomic_DNA"/>
</dbReference>
<evidence type="ECO:0000259" key="7">
    <source>
        <dbReference type="Pfam" id="PF00728"/>
    </source>
</evidence>
<reference evidence="9 10" key="1">
    <citation type="submission" date="2016-10" db="EMBL/GenBank/DDBJ databases">
        <authorList>
            <person name="de Groot N.N."/>
        </authorList>
    </citation>
    <scope>NUCLEOTIDE SEQUENCE [LARGE SCALE GENOMIC DNA]</scope>
    <source>
        <strain evidence="9 10">CGMCC 1.6114</strain>
    </source>
</reference>
<evidence type="ECO:0000256" key="1">
    <source>
        <dbReference type="ARBA" id="ARBA00001231"/>
    </source>
</evidence>
<evidence type="ECO:0000313" key="9">
    <source>
        <dbReference type="EMBL" id="SFS68480.1"/>
    </source>
</evidence>
<dbReference type="RefSeq" id="WP_074977781.1">
    <property type="nucleotide sequence ID" value="NZ_FPAG01000003.1"/>
</dbReference>
<keyword evidence="5" id="KW-0326">Glycosidase</keyword>
<accession>A0A1I6RV77</accession>
<dbReference type="PROSITE" id="PS51257">
    <property type="entry name" value="PROKAR_LIPOPROTEIN"/>
    <property type="match status" value="1"/>
</dbReference>
<sequence>MKKLAVLLITLALASCGNKYKDTKNTASDYQIIPKPVSVTQKDGRFLVDKTIIMGDEALRNEAEYLSQLLTIASGKKVSYAPGGTRLGSVIHLGIDESIEGEEGYTLKVTNKEIIISGKTSKGVFYGIQTLRQLLPANSEKQSVAELTIPAVEIHDNPNYQYRGMHLDVARHFFPADFIKKYIDLLAMHKMNTFHWHLTEDQGWRIEIKKYPKLTEIGAYRNGTIVGHYPGTENDNKKYGGFYTQDEIKEIVQYAADRHITVIPEIELPGHSSAAIAAYPELSCFPEEPTEVPNDMMSEKSKELQENGINKVVQESWGVYNDVYCAGKEETFEFLQNVLDEVIPLFPSKYIHIGGDECPKANWERCPNCQKRINDEGLADEHELQSYFIQRIEKYLNAKGKRIIGWDEILEGGLAPNATVMSWRGEKGGIESAKQQHDVIMTPNHSCYFDHYQDKDKENEPLAIGGLTTVEDVYNYNPHPEELSAEESKYILGAQANVWTEYIGTTDYVEYMILPRMTALSEVVWVANDTKNWDDFKSRLSAFKDRYDALGLNYAKHVFEDKPTEEKSTSTEE</sequence>
<dbReference type="Pfam" id="PF00728">
    <property type="entry name" value="Glyco_hydro_20"/>
    <property type="match status" value="1"/>
</dbReference>
<evidence type="ECO:0000256" key="5">
    <source>
        <dbReference type="ARBA" id="ARBA00023295"/>
    </source>
</evidence>
<dbReference type="SUPFAM" id="SSF55545">
    <property type="entry name" value="beta-N-acetylhexosaminidase-like domain"/>
    <property type="match status" value="1"/>
</dbReference>
<feature type="domain" description="Glycoside hydrolase family 20 catalytic" evidence="7">
    <location>
        <begin position="160"/>
        <end position="526"/>
    </location>
</feature>
<dbReference type="AlphaFoldDB" id="A0A1I6RV77"/>
<comment type="catalytic activity">
    <reaction evidence="1">
        <text>Hydrolysis of terminal non-reducing N-acetyl-D-hexosamine residues in N-acetyl-beta-D-hexosaminides.</text>
        <dbReference type="EC" id="3.2.1.52"/>
    </reaction>
</comment>
<protein>
    <recommendedName>
        <fullName evidence="3">beta-N-acetylhexosaminidase</fullName>
        <ecNumber evidence="3">3.2.1.52</ecNumber>
    </recommendedName>
</protein>
<dbReference type="Proteomes" id="UP000183209">
    <property type="component" value="Unassembled WGS sequence"/>
</dbReference>
<dbReference type="SUPFAM" id="SSF51445">
    <property type="entry name" value="(Trans)glycosidases"/>
    <property type="match status" value="1"/>
</dbReference>
<evidence type="ECO:0000256" key="3">
    <source>
        <dbReference type="ARBA" id="ARBA00012663"/>
    </source>
</evidence>
<dbReference type="OrthoDB" id="9763537at2"/>
<dbReference type="GO" id="GO:0005975">
    <property type="term" value="P:carbohydrate metabolic process"/>
    <property type="evidence" value="ECO:0007669"/>
    <property type="project" value="InterPro"/>
</dbReference>
<dbReference type="GO" id="GO:0004563">
    <property type="term" value="F:beta-N-acetylhexosaminidase activity"/>
    <property type="evidence" value="ECO:0007669"/>
    <property type="project" value="UniProtKB-EC"/>
</dbReference>